<dbReference type="InterPro" id="IPR013106">
    <property type="entry name" value="Ig_V-set"/>
</dbReference>
<dbReference type="Proteomes" id="UP000790347">
    <property type="component" value="Unassembled WGS sequence"/>
</dbReference>
<dbReference type="InterPro" id="IPR036116">
    <property type="entry name" value="FN3_sf"/>
</dbReference>
<dbReference type="Pfam" id="PF08205">
    <property type="entry name" value="C2-set_2"/>
    <property type="match status" value="1"/>
</dbReference>
<dbReference type="Gene3D" id="2.60.40.10">
    <property type="entry name" value="Immunoglobulins"/>
    <property type="match status" value="4"/>
</dbReference>
<dbReference type="InterPro" id="IPR003598">
    <property type="entry name" value="Ig_sub2"/>
</dbReference>
<sequence length="899" mass="101504">MCKRIIRPTVFHIMPKAIIVVDDDESKSTSTSTLTSSIISKFIGHNVIMLLNEMVSQFILVNLYSSSTGKILPSMPSLRQIIHQLASGHYRHYNHNQLNIFSTIHYHIILPFLLYILLLIQIQIPSTEPMWIIDNTSYNAIINGEIALPCNITSPSFDDGVSLVLWYRDDIATPIYTVDARQSSSLERAQHFLHTDIFDQRATFNISYPLAFLLIKHVRPNDGGDYRCRVDFRRARTVNRILKLTVIGNPLPVVHWWRGSNLIDSEYYIINNSISRNVLTLNNLSLKPKEIRIITPMNNITTTTTTTTTATPIELACQCSGSRPAAKIKWKKHHHHHQHKNGNDDDEQQEWLDAYTQIISNDGLTTTSFLSFVPSIDDNGKNITCIGYNPQISQSKYSIENSWLINITYAPILSLIMGSDSQSQDIVEGSNVYFECDIKANPYVTTFGWKLNGQILDMLNISTWTTTKTTTSSSNSMKKASSTIIIDGVEMRNTSLLVTNVNHEHYGHYQCFASNRIGSSQNTPKCKHKTIVDIGVAIDETVTIECQVLANPVNVRFEWWMESWPSSSLSNDSNNYNDGYSNNNHTADIKRMKVKTITSYTSVGLQSIAKYRTASQNDYGHLYCRATNLVGRQDKPCVFHIIKAEAPSHPHNCSLVNKTAHSLTVECSPGYSGGLEQTFFLQVYSLNPNRLLKNLSNTQQPYFSIDDLPAGYLFKLVIYSSNRRMRTVIQTNDSHHHKPANITPKSIMKKQKSWDITASNVLTTTASVMDSTNMGATMNGHIVHNGHGHNNNNNNKNEQDSILNNLTTFNVVECLDNDQNYGHNHYISTITIDTASHPDNSINHHHHHHNHQTVPYAFRQQSNIDNFNGTFETDCSFTPLPSQPPSTETITAKKVEIIS</sequence>
<dbReference type="InterPro" id="IPR013783">
    <property type="entry name" value="Ig-like_fold"/>
</dbReference>
<keyword evidence="5" id="KW-1015">Disulfide bond</keyword>
<dbReference type="GO" id="GO:0016020">
    <property type="term" value="C:membrane"/>
    <property type="evidence" value="ECO:0007669"/>
    <property type="project" value="UniProtKB-SubCell"/>
</dbReference>
<feature type="domain" description="Ig-like" evidence="7">
    <location>
        <begin position="540"/>
        <end position="628"/>
    </location>
</feature>
<evidence type="ECO:0000256" key="5">
    <source>
        <dbReference type="ARBA" id="ARBA00023157"/>
    </source>
</evidence>
<evidence type="ECO:0000256" key="2">
    <source>
        <dbReference type="ARBA" id="ARBA00022692"/>
    </source>
</evidence>
<dbReference type="AlphaFoldDB" id="A0A922I839"/>
<gene>
    <name evidence="8" type="ORF">DERF_005992</name>
</gene>
<evidence type="ECO:0000259" key="7">
    <source>
        <dbReference type="PROSITE" id="PS50835"/>
    </source>
</evidence>
<dbReference type="InterPro" id="IPR003599">
    <property type="entry name" value="Ig_sub"/>
</dbReference>
<dbReference type="Pfam" id="PF13927">
    <property type="entry name" value="Ig_3"/>
    <property type="match status" value="1"/>
</dbReference>
<dbReference type="EMBL" id="ASGP02000002">
    <property type="protein sequence ID" value="KAH9522420.1"/>
    <property type="molecule type" value="Genomic_DNA"/>
</dbReference>
<feature type="transmembrane region" description="Helical" evidence="6">
    <location>
        <begin position="98"/>
        <end position="120"/>
    </location>
</feature>
<dbReference type="Pfam" id="PF07686">
    <property type="entry name" value="V-set"/>
    <property type="match status" value="1"/>
</dbReference>
<comment type="caution">
    <text evidence="8">The sequence shown here is derived from an EMBL/GenBank/DDBJ whole genome shotgun (WGS) entry which is preliminary data.</text>
</comment>
<dbReference type="InterPro" id="IPR036179">
    <property type="entry name" value="Ig-like_dom_sf"/>
</dbReference>
<dbReference type="SUPFAM" id="SSF48726">
    <property type="entry name" value="Immunoglobulin"/>
    <property type="match status" value="4"/>
</dbReference>
<feature type="domain" description="Ig-like" evidence="7">
    <location>
        <begin position="296"/>
        <end position="398"/>
    </location>
</feature>
<evidence type="ECO:0000256" key="6">
    <source>
        <dbReference type="SAM" id="Phobius"/>
    </source>
</evidence>
<keyword evidence="3 6" id="KW-1133">Transmembrane helix</keyword>
<dbReference type="SMART" id="SM00409">
    <property type="entry name" value="IG"/>
    <property type="match status" value="2"/>
</dbReference>
<proteinExistence type="predicted"/>
<comment type="subcellular location">
    <subcellularLocation>
        <location evidence="1">Membrane</location>
        <topology evidence="1">Single-pass membrane protein</topology>
    </subcellularLocation>
</comment>
<reference evidence="8" key="1">
    <citation type="submission" date="2013-05" db="EMBL/GenBank/DDBJ databases">
        <authorList>
            <person name="Yim A.K.Y."/>
            <person name="Chan T.F."/>
            <person name="Ji K.M."/>
            <person name="Liu X.Y."/>
            <person name="Zhou J.W."/>
            <person name="Li R.Q."/>
            <person name="Yang K.Y."/>
            <person name="Li J."/>
            <person name="Li M."/>
            <person name="Law P.T.W."/>
            <person name="Wu Y.L."/>
            <person name="Cai Z.L."/>
            <person name="Qin H."/>
            <person name="Bao Y."/>
            <person name="Leung R.K.K."/>
            <person name="Ng P.K.S."/>
            <person name="Zou J."/>
            <person name="Zhong X.J."/>
            <person name="Ran P.X."/>
            <person name="Zhong N.S."/>
            <person name="Liu Z.G."/>
            <person name="Tsui S.K.W."/>
        </authorList>
    </citation>
    <scope>NUCLEOTIDE SEQUENCE</scope>
    <source>
        <strain evidence="8">Derf</strain>
        <tissue evidence="8">Whole organism</tissue>
    </source>
</reference>
<evidence type="ECO:0000256" key="3">
    <source>
        <dbReference type="ARBA" id="ARBA00022989"/>
    </source>
</evidence>
<keyword evidence="2 6" id="KW-0812">Transmembrane</keyword>
<reference evidence="8" key="2">
    <citation type="journal article" date="2022" name="Res Sq">
        <title>Comparative Genomics Reveals Insights into the Divergent Evolution of Astigmatic Mites and Household Pest Adaptations.</title>
        <authorList>
            <person name="Xiong Q."/>
            <person name="Wan A.T.-Y."/>
            <person name="Liu X.-Y."/>
            <person name="Fung C.S.-H."/>
            <person name="Xiao X."/>
            <person name="Malainual N."/>
            <person name="Hou J."/>
            <person name="Wang L."/>
            <person name="Wang M."/>
            <person name="Yang K."/>
            <person name="Cui Y."/>
            <person name="Leung E."/>
            <person name="Nong W."/>
            <person name="Shin S.-K."/>
            <person name="Au S."/>
            <person name="Jeong K.Y."/>
            <person name="Chew F.T."/>
            <person name="Hui J."/>
            <person name="Leung T.F."/>
            <person name="Tungtrongchitr A."/>
            <person name="Zhong N."/>
            <person name="Liu Z."/>
            <person name="Tsui S."/>
        </authorList>
    </citation>
    <scope>NUCLEOTIDE SEQUENCE</scope>
    <source>
        <strain evidence="8">Derf</strain>
        <tissue evidence="8">Whole organism</tissue>
    </source>
</reference>
<dbReference type="PANTHER" id="PTHR23278:SF19">
    <property type="entry name" value="OBSCURIN"/>
    <property type="match status" value="1"/>
</dbReference>
<name>A0A922I839_DERFA</name>
<evidence type="ECO:0000313" key="9">
    <source>
        <dbReference type="Proteomes" id="UP000790347"/>
    </source>
</evidence>
<evidence type="ECO:0000256" key="1">
    <source>
        <dbReference type="ARBA" id="ARBA00004167"/>
    </source>
</evidence>
<evidence type="ECO:0000256" key="4">
    <source>
        <dbReference type="ARBA" id="ARBA00023136"/>
    </source>
</evidence>
<organism evidence="8 9">
    <name type="scientific">Dermatophagoides farinae</name>
    <name type="common">American house dust mite</name>
    <dbReference type="NCBI Taxonomy" id="6954"/>
    <lineage>
        <taxon>Eukaryota</taxon>
        <taxon>Metazoa</taxon>
        <taxon>Ecdysozoa</taxon>
        <taxon>Arthropoda</taxon>
        <taxon>Chelicerata</taxon>
        <taxon>Arachnida</taxon>
        <taxon>Acari</taxon>
        <taxon>Acariformes</taxon>
        <taxon>Sarcoptiformes</taxon>
        <taxon>Astigmata</taxon>
        <taxon>Psoroptidia</taxon>
        <taxon>Analgoidea</taxon>
        <taxon>Pyroglyphidae</taxon>
        <taxon>Dermatophagoidinae</taxon>
        <taxon>Dermatophagoides</taxon>
    </lineage>
</organism>
<dbReference type="PROSITE" id="PS50835">
    <property type="entry name" value="IG_LIKE"/>
    <property type="match status" value="4"/>
</dbReference>
<dbReference type="InterPro" id="IPR013162">
    <property type="entry name" value="CD80_C2-set"/>
</dbReference>
<dbReference type="InterPro" id="IPR007110">
    <property type="entry name" value="Ig-like_dom"/>
</dbReference>
<dbReference type="SMART" id="SM00408">
    <property type="entry name" value="IGc2"/>
    <property type="match status" value="1"/>
</dbReference>
<dbReference type="SUPFAM" id="SSF49265">
    <property type="entry name" value="Fibronectin type III"/>
    <property type="match status" value="1"/>
</dbReference>
<feature type="domain" description="Ig-like" evidence="7">
    <location>
        <begin position="125"/>
        <end position="239"/>
    </location>
</feature>
<accession>A0A922I839</accession>
<keyword evidence="4 6" id="KW-0472">Membrane</keyword>
<feature type="domain" description="Ig-like" evidence="7">
    <location>
        <begin position="411"/>
        <end position="532"/>
    </location>
</feature>
<protein>
    <recommendedName>
        <fullName evidence="7">Ig-like domain-containing protein</fullName>
    </recommendedName>
</protein>
<evidence type="ECO:0000313" key="8">
    <source>
        <dbReference type="EMBL" id="KAH9522420.1"/>
    </source>
</evidence>
<keyword evidence="9" id="KW-1185">Reference proteome</keyword>
<dbReference type="PANTHER" id="PTHR23278">
    <property type="entry name" value="SIDESTEP PROTEIN"/>
    <property type="match status" value="1"/>
</dbReference>